<dbReference type="GO" id="GO:0007017">
    <property type="term" value="P:microtubule-based process"/>
    <property type="evidence" value="ECO:0007669"/>
    <property type="project" value="InterPro"/>
</dbReference>
<feature type="compositionally biased region" description="Polar residues" evidence="1">
    <location>
        <begin position="169"/>
        <end position="178"/>
    </location>
</feature>
<gene>
    <name evidence="2" type="ORF">ONB1V03_LOCUS9480</name>
</gene>
<dbReference type="SMART" id="SM01375">
    <property type="entry name" value="Dynein_light"/>
    <property type="match status" value="1"/>
</dbReference>
<feature type="compositionally biased region" description="Pro residues" evidence="1">
    <location>
        <begin position="114"/>
        <end position="130"/>
    </location>
</feature>
<organism evidence="2">
    <name type="scientific">Oppiella nova</name>
    <dbReference type="NCBI Taxonomy" id="334625"/>
    <lineage>
        <taxon>Eukaryota</taxon>
        <taxon>Metazoa</taxon>
        <taxon>Ecdysozoa</taxon>
        <taxon>Arthropoda</taxon>
        <taxon>Chelicerata</taxon>
        <taxon>Arachnida</taxon>
        <taxon>Acari</taxon>
        <taxon>Acariformes</taxon>
        <taxon>Sarcoptiformes</taxon>
        <taxon>Oribatida</taxon>
        <taxon>Brachypylina</taxon>
        <taxon>Oppioidea</taxon>
        <taxon>Oppiidae</taxon>
        <taxon>Oppiella</taxon>
    </lineage>
</organism>
<sequence length="289" mass="32679">MTAQCCLQTFCEECITNWLKNNTTCPYDRKTLTPKDLSRPPRVLMNMLGKLKIRCDFKDKGCKEVVNLEDLTQHAVKCKYNVETKSGHDCIKSLLELNRKANEEINALKRNPLPTSPPIRQPAPAPPPVAAVPARPDLSNSPVIRPTSAVSATNNQRLSQSDPKPPITSSPESSRSIKHNSYFNAQSLKHRFKNGKIKREIQILRTDMKQSMISDVKKITFAAIEKSDTLAAISTEIKTQMEKRYPEHMWQCFIHCYFGVFRIHHTCGTFISFEVGGQLTVTLFQSNTS</sequence>
<dbReference type="Gene3D" id="3.30.740.10">
    <property type="entry name" value="Protein Inhibitor Of Neuronal Nitric Oxide Synthase"/>
    <property type="match status" value="1"/>
</dbReference>
<dbReference type="CDD" id="cd21450">
    <property type="entry name" value="DLC-like_DYNLL1-like"/>
    <property type="match status" value="1"/>
</dbReference>
<dbReference type="SUPFAM" id="SSF54648">
    <property type="entry name" value="DLC"/>
    <property type="match status" value="1"/>
</dbReference>
<feature type="compositionally biased region" description="Polar residues" evidence="1">
    <location>
        <begin position="138"/>
        <end position="162"/>
    </location>
</feature>
<dbReference type="Pfam" id="PF01221">
    <property type="entry name" value="Dynein_light"/>
    <property type="match status" value="1"/>
</dbReference>
<feature type="region of interest" description="Disordered" evidence="1">
    <location>
        <begin position="109"/>
        <end position="178"/>
    </location>
</feature>
<dbReference type="Gene3D" id="3.30.40.10">
    <property type="entry name" value="Zinc/RING finger domain, C3HC4 (zinc finger)"/>
    <property type="match status" value="2"/>
</dbReference>
<evidence type="ECO:0000256" key="1">
    <source>
        <dbReference type="SAM" id="MobiDB-lite"/>
    </source>
</evidence>
<keyword evidence="3" id="KW-1185">Reference proteome</keyword>
<proteinExistence type="predicted"/>
<evidence type="ECO:0000313" key="2">
    <source>
        <dbReference type="EMBL" id="CAD7652821.1"/>
    </source>
</evidence>
<dbReference type="InterPro" id="IPR013083">
    <property type="entry name" value="Znf_RING/FYVE/PHD"/>
</dbReference>
<dbReference type="SUPFAM" id="SSF57850">
    <property type="entry name" value="RING/U-box"/>
    <property type="match status" value="1"/>
</dbReference>
<dbReference type="InterPro" id="IPR001372">
    <property type="entry name" value="Dynein_light_chain_typ-1/2"/>
</dbReference>
<dbReference type="Proteomes" id="UP000728032">
    <property type="component" value="Unassembled WGS sequence"/>
</dbReference>
<accession>A0A7R9M3B8</accession>
<dbReference type="PANTHER" id="PTHR10131">
    <property type="entry name" value="TNF RECEPTOR ASSOCIATED FACTOR"/>
    <property type="match status" value="1"/>
</dbReference>
<dbReference type="EMBL" id="CAJPVJ010005966">
    <property type="protein sequence ID" value="CAG2170008.1"/>
    <property type="molecule type" value="Genomic_DNA"/>
</dbReference>
<evidence type="ECO:0000313" key="3">
    <source>
        <dbReference type="Proteomes" id="UP000728032"/>
    </source>
</evidence>
<dbReference type="GO" id="GO:0030286">
    <property type="term" value="C:dynein complex"/>
    <property type="evidence" value="ECO:0007669"/>
    <property type="project" value="InterPro"/>
</dbReference>
<name>A0A7R9M3B8_9ACAR</name>
<dbReference type="InterPro" id="IPR037177">
    <property type="entry name" value="DLC_sf"/>
</dbReference>
<dbReference type="PANTHER" id="PTHR10131:SF94">
    <property type="entry name" value="TNF RECEPTOR-ASSOCIATED FACTOR 4"/>
    <property type="match status" value="1"/>
</dbReference>
<protein>
    <recommendedName>
        <fullName evidence="4">RING-type domain-containing protein</fullName>
    </recommendedName>
</protein>
<evidence type="ECO:0008006" key="4">
    <source>
        <dbReference type="Google" id="ProtNLM"/>
    </source>
</evidence>
<dbReference type="OrthoDB" id="9049620at2759"/>
<reference evidence="2" key="1">
    <citation type="submission" date="2020-11" db="EMBL/GenBank/DDBJ databases">
        <authorList>
            <person name="Tran Van P."/>
        </authorList>
    </citation>
    <scope>NUCLEOTIDE SEQUENCE</scope>
</reference>
<dbReference type="AlphaFoldDB" id="A0A7R9M3B8"/>
<dbReference type="EMBL" id="OC920791">
    <property type="protein sequence ID" value="CAD7652821.1"/>
    <property type="molecule type" value="Genomic_DNA"/>
</dbReference>